<sequence length="317" mass="35793">MVEEATGCGRPQRRYWTRNWREYDRGLIARGDLTVWISPDLSWHASGGTGRRGRPRIFTDAAIQAVLTLKVLYQLPLRAAQGMAGSLIRLAGLDWQVPHYSTLSRRQRDLTVTIPYRARSGPLHLVIDSTGLKVLGEGEWKVRKHGADKRRVWRKVHLVIDADSHEVRAVEMTDHRHGDGEIVPGLLAQVPEDERIGVISGDGAYDTRGVYEASALRHADLVVPPRRNGKPWRGRTTGAAERNESLRAIKRLGRRLWKRWSGYHRRSLAETAMSRLKRLGERLAARDPARQVAEVQIRCAILNTFNALGMPDTVVHA</sequence>
<evidence type="ECO:0000313" key="2">
    <source>
        <dbReference type="EMBL" id="MBL6082796.1"/>
    </source>
</evidence>
<dbReference type="EMBL" id="JAETWB010000150">
    <property type="protein sequence ID" value="MBL6082796.1"/>
    <property type="molecule type" value="Genomic_DNA"/>
</dbReference>
<dbReference type="InterPro" id="IPR025668">
    <property type="entry name" value="Tnp_DDE_dom"/>
</dbReference>
<dbReference type="PANTHER" id="PTHR34631:SF3">
    <property type="entry name" value="ISSOD12 TRANSPOSASE TNPA_ISSOD12"/>
    <property type="match status" value="1"/>
</dbReference>
<organism evidence="2 3">
    <name type="scientific">Belnapia arida</name>
    <dbReference type="NCBI Taxonomy" id="2804533"/>
    <lineage>
        <taxon>Bacteria</taxon>
        <taxon>Pseudomonadati</taxon>
        <taxon>Pseudomonadota</taxon>
        <taxon>Alphaproteobacteria</taxon>
        <taxon>Acetobacterales</taxon>
        <taxon>Roseomonadaceae</taxon>
        <taxon>Belnapia</taxon>
    </lineage>
</organism>
<dbReference type="Pfam" id="PF13737">
    <property type="entry name" value="DDE_Tnp_1_5"/>
    <property type="match status" value="1"/>
</dbReference>
<keyword evidence="3" id="KW-1185">Reference proteome</keyword>
<protein>
    <submittedName>
        <fullName evidence="2">IS5 family transposase</fullName>
    </submittedName>
</protein>
<gene>
    <name evidence="2" type="ORF">JMJ56_33130</name>
</gene>
<dbReference type="InterPro" id="IPR053520">
    <property type="entry name" value="Transposase_Tn903"/>
</dbReference>
<dbReference type="RefSeq" id="WP_202836123.1">
    <property type="nucleotide sequence ID" value="NZ_JAETWB010000150.1"/>
</dbReference>
<dbReference type="NCBIfam" id="NF033579">
    <property type="entry name" value="transpos_IS5_2"/>
    <property type="match status" value="1"/>
</dbReference>
<name>A0ABS1UHN8_9PROT</name>
<dbReference type="InterPro" id="IPR053172">
    <property type="entry name" value="Tn903_transposase"/>
</dbReference>
<evidence type="ECO:0000259" key="1">
    <source>
        <dbReference type="Pfam" id="PF13737"/>
    </source>
</evidence>
<proteinExistence type="predicted"/>
<dbReference type="Proteomes" id="UP000660885">
    <property type="component" value="Unassembled WGS sequence"/>
</dbReference>
<accession>A0ABS1UHN8</accession>
<feature type="domain" description="Transposase DDE" evidence="1">
    <location>
        <begin position="29"/>
        <end position="137"/>
    </location>
</feature>
<evidence type="ECO:0000313" key="3">
    <source>
        <dbReference type="Proteomes" id="UP000660885"/>
    </source>
</evidence>
<comment type="caution">
    <text evidence="2">The sequence shown here is derived from an EMBL/GenBank/DDBJ whole genome shotgun (WGS) entry which is preliminary data.</text>
</comment>
<reference evidence="2 3" key="1">
    <citation type="submission" date="2021-01" db="EMBL/GenBank/DDBJ databases">
        <title>Belnapia mucosa sp. nov. and Belnapia arida sp. nov., isolated from the Tabernas Desert (Almeria, Spain).</title>
        <authorList>
            <person name="Molina-Menor E."/>
            <person name="Vidal-Verdu A."/>
            <person name="Calonge A."/>
            <person name="Satari L."/>
            <person name="Pereto J."/>
            <person name="Porcar M."/>
        </authorList>
    </citation>
    <scope>NUCLEOTIDE SEQUENCE [LARGE SCALE GENOMIC DNA]</scope>
    <source>
        <strain evidence="2 3">T18</strain>
    </source>
</reference>
<dbReference type="PANTHER" id="PTHR34631">
    <property type="match status" value="1"/>
</dbReference>